<proteinExistence type="predicted"/>
<dbReference type="PANTHER" id="PTHR35471">
    <property type="entry name" value="OS07G0223700 PROTEIN"/>
    <property type="match status" value="1"/>
</dbReference>
<protein>
    <recommendedName>
        <fullName evidence="4">Transmembrane protein</fullName>
    </recommendedName>
</protein>
<feature type="transmembrane region" description="Helical" evidence="1">
    <location>
        <begin position="24"/>
        <end position="57"/>
    </location>
</feature>
<sequence length="233" mass="26095">MACLPPQTWFRDYDTIQSISVLLLYIQIGCALLGSLAAMFNGVLMINLVIALFALVAIESSSQRLGRTYAVLLFCAIVLDISWFILFSSMIWNFGLENYGPSFVFSVRLAFIMQTIGFSVRFFSSFLWIQMYRLGATTVSNSAYRELDFDERDDYHANLESNAIGRENINSNDILGGSIYDPAYYSSLFEDAQDNCFEEGGKQLLDFGSTSATGSPQLKSCISRSFQPTDKSM</sequence>
<comment type="caution">
    <text evidence="2">The sequence shown here is derived from an EMBL/GenBank/DDBJ whole genome shotgun (WGS) entry which is preliminary data.</text>
</comment>
<evidence type="ECO:0000313" key="2">
    <source>
        <dbReference type="EMBL" id="KAK8961309.1"/>
    </source>
</evidence>
<keyword evidence="1" id="KW-1133">Transmembrane helix</keyword>
<evidence type="ECO:0000313" key="3">
    <source>
        <dbReference type="Proteomes" id="UP001412067"/>
    </source>
</evidence>
<dbReference type="Proteomes" id="UP001412067">
    <property type="component" value="Unassembled WGS sequence"/>
</dbReference>
<keyword evidence="1" id="KW-0472">Membrane</keyword>
<evidence type="ECO:0000256" key="1">
    <source>
        <dbReference type="SAM" id="Phobius"/>
    </source>
</evidence>
<reference evidence="2 3" key="1">
    <citation type="journal article" date="2022" name="Nat. Plants">
        <title>Genomes of leafy and leafless Platanthera orchids illuminate the evolution of mycoheterotrophy.</title>
        <authorList>
            <person name="Li M.H."/>
            <person name="Liu K.W."/>
            <person name="Li Z."/>
            <person name="Lu H.C."/>
            <person name="Ye Q.L."/>
            <person name="Zhang D."/>
            <person name="Wang J.Y."/>
            <person name="Li Y.F."/>
            <person name="Zhong Z.M."/>
            <person name="Liu X."/>
            <person name="Yu X."/>
            <person name="Liu D.K."/>
            <person name="Tu X.D."/>
            <person name="Liu B."/>
            <person name="Hao Y."/>
            <person name="Liao X.Y."/>
            <person name="Jiang Y.T."/>
            <person name="Sun W.H."/>
            <person name="Chen J."/>
            <person name="Chen Y.Q."/>
            <person name="Ai Y."/>
            <person name="Zhai J.W."/>
            <person name="Wu S.S."/>
            <person name="Zhou Z."/>
            <person name="Hsiao Y.Y."/>
            <person name="Wu W.L."/>
            <person name="Chen Y.Y."/>
            <person name="Lin Y.F."/>
            <person name="Hsu J.L."/>
            <person name="Li C.Y."/>
            <person name="Wang Z.W."/>
            <person name="Zhao X."/>
            <person name="Zhong W.Y."/>
            <person name="Ma X.K."/>
            <person name="Ma L."/>
            <person name="Huang J."/>
            <person name="Chen G.Z."/>
            <person name="Huang M.Z."/>
            <person name="Huang L."/>
            <person name="Peng D.H."/>
            <person name="Luo Y.B."/>
            <person name="Zou S.Q."/>
            <person name="Chen S.P."/>
            <person name="Lan S."/>
            <person name="Tsai W.C."/>
            <person name="Van de Peer Y."/>
            <person name="Liu Z.J."/>
        </authorList>
    </citation>
    <scope>NUCLEOTIDE SEQUENCE [LARGE SCALE GENOMIC DNA]</scope>
    <source>
        <strain evidence="2">Lor288</strain>
    </source>
</reference>
<dbReference type="EMBL" id="JBBWWR010000009">
    <property type="protein sequence ID" value="KAK8961309.1"/>
    <property type="molecule type" value="Genomic_DNA"/>
</dbReference>
<organism evidence="2 3">
    <name type="scientific">Platanthera guangdongensis</name>
    <dbReference type="NCBI Taxonomy" id="2320717"/>
    <lineage>
        <taxon>Eukaryota</taxon>
        <taxon>Viridiplantae</taxon>
        <taxon>Streptophyta</taxon>
        <taxon>Embryophyta</taxon>
        <taxon>Tracheophyta</taxon>
        <taxon>Spermatophyta</taxon>
        <taxon>Magnoliopsida</taxon>
        <taxon>Liliopsida</taxon>
        <taxon>Asparagales</taxon>
        <taxon>Orchidaceae</taxon>
        <taxon>Orchidoideae</taxon>
        <taxon>Orchideae</taxon>
        <taxon>Orchidinae</taxon>
        <taxon>Platanthera</taxon>
    </lineage>
</organism>
<dbReference type="PANTHER" id="PTHR35471:SF1">
    <property type="entry name" value="OS07G0223700 PROTEIN"/>
    <property type="match status" value="1"/>
</dbReference>
<gene>
    <name evidence="2" type="ORF">KSP40_PGU010762</name>
</gene>
<name>A0ABR2MCF5_9ASPA</name>
<feature type="transmembrane region" description="Helical" evidence="1">
    <location>
        <begin position="103"/>
        <end position="123"/>
    </location>
</feature>
<evidence type="ECO:0008006" key="4">
    <source>
        <dbReference type="Google" id="ProtNLM"/>
    </source>
</evidence>
<keyword evidence="3" id="KW-1185">Reference proteome</keyword>
<keyword evidence="1" id="KW-0812">Transmembrane</keyword>
<accession>A0ABR2MCF5</accession>
<feature type="transmembrane region" description="Helical" evidence="1">
    <location>
        <begin position="69"/>
        <end position="91"/>
    </location>
</feature>